<accession>Q4BWF7</accession>
<name>Q4BWF7_CROWT</name>
<gene>
    <name evidence="1" type="ORF">CwatDRAFT_1389</name>
</gene>
<dbReference type="KEGG" id="cwa:CwatDRAFT_1389"/>
<dbReference type="AlphaFoldDB" id="Q4BWF7"/>
<dbReference type="Proteomes" id="UP000003922">
    <property type="component" value="Unassembled WGS sequence"/>
</dbReference>
<organism evidence="1 2">
    <name type="scientific">Crocosphaera watsonii WH 8501</name>
    <dbReference type="NCBI Taxonomy" id="165597"/>
    <lineage>
        <taxon>Bacteria</taxon>
        <taxon>Bacillati</taxon>
        <taxon>Cyanobacteriota</taxon>
        <taxon>Cyanophyceae</taxon>
        <taxon>Oscillatoriophycideae</taxon>
        <taxon>Chroococcales</taxon>
        <taxon>Aphanothecaceae</taxon>
        <taxon>Crocosphaera</taxon>
    </lineage>
</organism>
<sequence length="141" mass="15710">MRLPYGCIDPSSKGGSGCDIEPVTERSRTVWHDLLGTHYLALADMITADKGESLNVSATRIWTAKECLKKAEMMVDAPLILMSRKDNSQMVCLRVGKTVICTFLVRVKGFEMPLVFAILVDEEKEIDRGSCLIVEENPIFT</sequence>
<dbReference type="EMBL" id="AADV02000164">
    <property type="protein sequence ID" value="EAM48240.1"/>
    <property type="molecule type" value="Genomic_DNA"/>
</dbReference>
<keyword evidence="2" id="KW-1185">Reference proteome</keyword>
<reference evidence="1" key="3">
    <citation type="submission" date="2016-12" db="EMBL/GenBank/DDBJ databases">
        <title>Annotation of the draft genome assembly of Crocosphaera watsonii WH 8501.</title>
        <authorList>
            <consortium name="US DOE Joint Genome Institute (JGI-ORNL)"/>
            <person name="Larimer F."/>
            <person name="Land M."/>
        </authorList>
    </citation>
    <scope>NUCLEOTIDE SEQUENCE</scope>
    <source>
        <strain evidence="1">WH 8501</strain>
    </source>
</reference>
<comment type="caution">
    <text evidence="1">The sequence shown here is derived from an EMBL/GenBank/DDBJ whole genome shotgun (WGS) entry which is preliminary data.</text>
</comment>
<proteinExistence type="predicted"/>
<reference evidence="1" key="1">
    <citation type="submission" date="2004-02" db="EMBL/GenBank/DDBJ databases">
        <authorList>
            <consortium name="DOE Joint Genome Institute"/>
        </authorList>
    </citation>
    <scope>NUCLEOTIDE SEQUENCE [LARGE SCALE GENOMIC DNA]</scope>
    <source>
        <strain evidence="1">WH 8501</strain>
    </source>
</reference>
<evidence type="ECO:0000313" key="1">
    <source>
        <dbReference type="EMBL" id="EAM48240.1"/>
    </source>
</evidence>
<reference evidence="1" key="2">
    <citation type="submission" date="2005-06" db="EMBL/GenBank/DDBJ databases">
        <title>Sequencing of the draft genome and assembly of Crocosphaera watsonii WH 8501.</title>
        <authorList>
            <consortium name="US DOE Joint Genome Institute (JGI-PGF)"/>
            <person name="Copeland A."/>
            <person name="Lucas S."/>
            <person name="Lapidus A."/>
            <person name="Barry K."/>
            <person name="Detter C."/>
            <person name="Glavina T."/>
            <person name="Hammon N."/>
            <person name="Israni S."/>
            <person name="Pitluck S."/>
            <person name="Richardson P."/>
        </authorList>
    </citation>
    <scope>NUCLEOTIDE SEQUENCE [LARGE SCALE GENOMIC DNA]</scope>
    <source>
        <strain evidence="1">WH 8501</strain>
    </source>
</reference>
<protein>
    <submittedName>
        <fullName evidence="1">Uncharacterized protein</fullName>
    </submittedName>
</protein>
<evidence type="ECO:0000313" key="2">
    <source>
        <dbReference type="Proteomes" id="UP000003922"/>
    </source>
</evidence>